<comment type="caution">
    <text evidence="1">The sequence shown here is derived from an EMBL/GenBank/DDBJ whole genome shotgun (WGS) entry which is preliminary data.</text>
</comment>
<accession>A0ACC2BP98</accession>
<protein>
    <submittedName>
        <fullName evidence="1">Uncharacterized protein</fullName>
    </submittedName>
</protein>
<name>A0ACC2BP98_DIPCM</name>
<dbReference type="Proteomes" id="UP001162992">
    <property type="component" value="Chromosome 14"/>
</dbReference>
<keyword evidence="2" id="KW-1185">Reference proteome</keyword>
<evidence type="ECO:0000313" key="1">
    <source>
        <dbReference type="EMBL" id="KAJ7531611.1"/>
    </source>
</evidence>
<gene>
    <name evidence="1" type="ORF">O6H91_14G050900</name>
</gene>
<reference evidence="2" key="1">
    <citation type="journal article" date="2024" name="Proc. Natl. Acad. Sci. U.S.A.">
        <title>Extraordinary preservation of gene collinearity over three hundred million years revealed in homosporous lycophytes.</title>
        <authorList>
            <person name="Li C."/>
            <person name="Wickell D."/>
            <person name="Kuo L.Y."/>
            <person name="Chen X."/>
            <person name="Nie B."/>
            <person name="Liao X."/>
            <person name="Peng D."/>
            <person name="Ji J."/>
            <person name="Jenkins J."/>
            <person name="Williams M."/>
            <person name="Shu S."/>
            <person name="Plott C."/>
            <person name="Barry K."/>
            <person name="Rajasekar S."/>
            <person name="Grimwood J."/>
            <person name="Han X."/>
            <person name="Sun S."/>
            <person name="Hou Z."/>
            <person name="He W."/>
            <person name="Dai G."/>
            <person name="Sun C."/>
            <person name="Schmutz J."/>
            <person name="Leebens-Mack J.H."/>
            <person name="Li F.W."/>
            <person name="Wang L."/>
        </authorList>
    </citation>
    <scope>NUCLEOTIDE SEQUENCE [LARGE SCALE GENOMIC DNA]</scope>
    <source>
        <strain evidence="2">cv. PW_Plant_1</strain>
    </source>
</reference>
<evidence type="ECO:0000313" key="2">
    <source>
        <dbReference type="Proteomes" id="UP001162992"/>
    </source>
</evidence>
<sequence>MLYAGVEHIYSYDTAHTDAESQKESLKTYVQAGLLSYIRFYHTYLWKDGADFHYEQDNSYQHFLVNYGASTSWALEMDVDEYPFMPSDLQPSFVRRYLLKLEEVRPTVSQVLLQCMIFAGKPQGDPEQDWVIERYQRRKHQTEGKVPGSSRQKPIFRPSMSSGRVVSFKPHIFSMKQGETSVAPADEVRMNHYWGARVTNFGPDTVEILNVLEVDNSIQPIATRLRKHSLRNSWPNYRMVR</sequence>
<proteinExistence type="predicted"/>
<organism evidence="1 2">
    <name type="scientific">Diphasiastrum complanatum</name>
    <name type="common">Issler's clubmoss</name>
    <name type="synonym">Lycopodium complanatum</name>
    <dbReference type="NCBI Taxonomy" id="34168"/>
    <lineage>
        <taxon>Eukaryota</taxon>
        <taxon>Viridiplantae</taxon>
        <taxon>Streptophyta</taxon>
        <taxon>Embryophyta</taxon>
        <taxon>Tracheophyta</taxon>
        <taxon>Lycopodiopsida</taxon>
        <taxon>Lycopodiales</taxon>
        <taxon>Lycopodiaceae</taxon>
        <taxon>Lycopodioideae</taxon>
        <taxon>Diphasiastrum</taxon>
    </lineage>
</organism>
<dbReference type="EMBL" id="CM055105">
    <property type="protein sequence ID" value="KAJ7531611.1"/>
    <property type="molecule type" value="Genomic_DNA"/>
</dbReference>